<accession>X1B154</accession>
<dbReference type="EMBL" id="BART01010411">
    <property type="protein sequence ID" value="GAG88680.1"/>
    <property type="molecule type" value="Genomic_DNA"/>
</dbReference>
<organism evidence="2">
    <name type="scientific">marine sediment metagenome</name>
    <dbReference type="NCBI Taxonomy" id="412755"/>
    <lineage>
        <taxon>unclassified sequences</taxon>
        <taxon>metagenomes</taxon>
        <taxon>ecological metagenomes</taxon>
    </lineage>
</organism>
<comment type="caution">
    <text evidence="2">The sequence shown here is derived from an EMBL/GenBank/DDBJ whole genome shotgun (WGS) entry which is preliminary data.</text>
</comment>
<gene>
    <name evidence="2" type="ORF">S01H4_22651</name>
</gene>
<evidence type="ECO:0000256" key="1">
    <source>
        <dbReference type="SAM" id="Phobius"/>
    </source>
</evidence>
<proteinExistence type="predicted"/>
<feature type="transmembrane region" description="Helical" evidence="1">
    <location>
        <begin position="6"/>
        <end position="29"/>
    </location>
</feature>
<keyword evidence="1" id="KW-0472">Membrane</keyword>
<sequence>MGLRGSLGLIISFALTGAEFGALITWDFVVSFMGSNILRGWLNLIKHVFREVDYDSRSKKNSPVLH</sequence>
<name>X1B154_9ZZZZ</name>
<keyword evidence="1" id="KW-0812">Transmembrane</keyword>
<dbReference type="AlphaFoldDB" id="X1B154"/>
<evidence type="ECO:0000313" key="2">
    <source>
        <dbReference type="EMBL" id="GAG88680.1"/>
    </source>
</evidence>
<keyword evidence="1" id="KW-1133">Transmembrane helix</keyword>
<protein>
    <submittedName>
        <fullName evidence="2">Uncharacterized protein</fullName>
    </submittedName>
</protein>
<reference evidence="2" key="1">
    <citation type="journal article" date="2014" name="Front. Microbiol.">
        <title>High frequency of phylogenetically diverse reductive dehalogenase-homologous genes in deep subseafloor sedimentary metagenomes.</title>
        <authorList>
            <person name="Kawai M."/>
            <person name="Futagami T."/>
            <person name="Toyoda A."/>
            <person name="Takaki Y."/>
            <person name="Nishi S."/>
            <person name="Hori S."/>
            <person name="Arai W."/>
            <person name="Tsubouchi T."/>
            <person name="Morono Y."/>
            <person name="Uchiyama I."/>
            <person name="Ito T."/>
            <person name="Fujiyama A."/>
            <person name="Inagaki F."/>
            <person name="Takami H."/>
        </authorList>
    </citation>
    <scope>NUCLEOTIDE SEQUENCE</scope>
    <source>
        <strain evidence="2">Expedition CK06-06</strain>
    </source>
</reference>